<accession>A0A4U0SSR7</accession>
<keyword evidence="2" id="KW-1185">Reference proteome</keyword>
<comment type="caution">
    <text evidence="1">The sequence shown here is derived from an EMBL/GenBank/DDBJ whole genome shotgun (WGS) entry which is preliminary data.</text>
</comment>
<name>A0A4U0SSR7_9ACTN</name>
<dbReference type="RefSeq" id="WP_136721350.1">
    <property type="nucleotide sequence ID" value="NZ_SUMC01000001.1"/>
</dbReference>
<dbReference type="AlphaFoldDB" id="A0A4U0SSR7"/>
<sequence>MLTCDYCGEQFERPARGPVPRLCSPPCRRAWSNRQQRRRTRADRLAKELPQMTGAQRRHFEQVEQLLRMALAVKGPRRKGDA</sequence>
<reference evidence="1 2" key="1">
    <citation type="submission" date="2019-04" db="EMBL/GenBank/DDBJ databases">
        <title>Streptomyces oryziradicis sp. nov., a novel actinomycete isolated from rhizosphere soil of rice (Oryza sativa L.).</title>
        <authorList>
            <person name="Li C."/>
        </authorList>
    </citation>
    <scope>NUCLEOTIDE SEQUENCE [LARGE SCALE GENOMIC DNA]</scope>
    <source>
        <strain evidence="1 2">NEAU-C40</strain>
    </source>
</reference>
<evidence type="ECO:0000313" key="1">
    <source>
        <dbReference type="EMBL" id="TKA13190.1"/>
    </source>
</evidence>
<proteinExistence type="predicted"/>
<dbReference type="Proteomes" id="UP000305778">
    <property type="component" value="Unassembled WGS sequence"/>
</dbReference>
<protein>
    <submittedName>
        <fullName evidence="1">Uncharacterized protein</fullName>
    </submittedName>
</protein>
<dbReference type="EMBL" id="SUMC01000001">
    <property type="protein sequence ID" value="TKA13190.1"/>
    <property type="molecule type" value="Genomic_DNA"/>
</dbReference>
<organism evidence="1 2">
    <name type="scientific">Actinacidiphila oryziradicis</name>
    <dbReference type="NCBI Taxonomy" id="2571141"/>
    <lineage>
        <taxon>Bacteria</taxon>
        <taxon>Bacillati</taxon>
        <taxon>Actinomycetota</taxon>
        <taxon>Actinomycetes</taxon>
        <taxon>Kitasatosporales</taxon>
        <taxon>Streptomycetaceae</taxon>
        <taxon>Actinacidiphila</taxon>
    </lineage>
</organism>
<evidence type="ECO:0000313" key="2">
    <source>
        <dbReference type="Proteomes" id="UP000305778"/>
    </source>
</evidence>
<gene>
    <name evidence="1" type="ORF">FCI23_00130</name>
</gene>